<gene>
    <name evidence="1" type="ORF">HMPREF9715_02317</name>
</gene>
<dbReference type="EMBL" id="AGEE01000030">
    <property type="protein sequence ID" value="EHO09764.1"/>
    <property type="molecule type" value="Genomic_DNA"/>
</dbReference>
<evidence type="ECO:0000313" key="1">
    <source>
        <dbReference type="EMBL" id="EHO09764.1"/>
    </source>
</evidence>
<proteinExistence type="predicted"/>
<comment type="caution">
    <text evidence="1">The sequence shown here is derived from an EMBL/GenBank/DDBJ whole genome shotgun (WGS) entry which is preliminary data.</text>
</comment>
<organism evidence="1 2">
    <name type="scientific">Myroides odoratimimus CIP 101113</name>
    <dbReference type="NCBI Taxonomy" id="883154"/>
    <lineage>
        <taxon>Bacteria</taxon>
        <taxon>Pseudomonadati</taxon>
        <taxon>Bacteroidota</taxon>
        <taxon>Flavobacteriia</taxon>
        <taxon>Flavobacteriales</taxon>
        <taxon>Flavobacteriaceae</taxon>
        <taxon>Myroides</taxon>
    </lineage>
</organism>
<accession>A0AAV3F267</accession>
<protein>
    <submittedName>
        <fullName evidence="1">Uncharacterized protein</fullName>
    </submittedName>
</protein>
<name>A0AAV3F267_9FLAO</name>
<evidence type="ECO:0000313" key="2">
    <source>
        <dbReference type="Proteomes" id="UP000004834"/>
    </source>
</evidence>
<dbReference type="Proteomes" id="UP000004834">
    <property type="component" value="Unassembled WGS sequence"/>
</dbReference>
<dbReference type="AlphaFoldDB" id="A0AAV3F267"/>
<sequence length="304" mass="35431">MGGMSRKKANLLIQTYLDCEFKGQLKVTEIRRFFNAGNMNPNMFSVIVYDKNLEEIRWILYFDAKILKTENRIEQGVSYAQPIHIQYEKTLTDYYTKEAINKQMNIVKCNVIFEYYSLTTRFHYTPEATERKATIKKLLSLLNQQREKIDLSSAFTIINFLPNNKEDILEIAIHTKDGAWEIDSCTVNQKTNYFEILEKKAVPDRMSYLEKISHRYNSHDFSLLYIDTDSFTKGAWVHLLMDTKAVGQEQNGYHSTPITAVLIETINLTNQNVIQRDIIPITESKSFVSLIEDIKPQLGITYTF</sequence>
<reference evidence="1 2" key="1">
    <citation type="submission" date="2011-11" db="EMBL/GenBank/DDBJ databases">
        <title>The Genome Sequence of Myroides odoratimimus CIP 101113.</title>
        <authorList>
            <person name="Earl A."/>
            <person name="Ward D."/>
            <person name="Feldgarden M."/>
            <person name="Gevers D."/>
            <person name="Huys G."/>
            <person name="Young S.K."/>
            <person name="Zeng Q."/>
            <person name="Gargeya S."/>
            <person name="Fitzgerald M."/>
            <person name="Haas B."/>
            <person name="Abouelleil A."/>
            <person name="Alvarado L."/>
            <person name="Arachchi H.M."/>
            <person name="Berlin A."/>
            <person name="Brown A."/>
            <person name="Chapman S.B."/>
            <person name="Chen Z."/>
            <person name="Dunbar C."/>
            <person name="Freedman E."/>
            <person name="Gearin G."/>
            <person name="Goldberg J."/>
            <person name="Griggs A."/>
            <person name="Gujja S."/>
            <person name="Heiman D."/>
            <person name="Howarth C."/>
            <person name="Larson L."/>
            <person name="Lui A."/>
            <person name="MacDonald P.J.P."/>
            <person name="Montmayeur A."/>
            <person name="Murphy C."/>
            <person name="Neiman D."/>
            <person name="Pearson M."/>
            <person name="Priest M."/>
            <person name="Roberts A."/>
            <person name="Saif S."/>
            <person name="Shea T."/>
            <person name="Shenoy N."/>
            <person name="Sisk P."/>
            <person name="Stolte C."/>
            <person name="Sykes S."/>
            <person name="Wortman J."/>
            <person name="Nusbaum C."/>
            <person name="Birren B."/>
        </authorList>
    </citation>
    <scope>NUCLEOTIDE SEQUENCE [LARGE SCALE GENOMIC DNA]</scope>
    <source>
        <strain evidence="1 2">CIP 101113</strain>
    </source>
</reference>